<dbReference type="InterPro" id="IPR013154">
    <property type="entry name" value="ADH-like_N"/>
</dbReference>
<dbReference type="Pfam" id="PF08240">
    <property type="entry name" value="ADH_N"/>
    <property type="match status" value="1"/>
</dbReference>
<dbReference type="InterPro" id="IPR052711">
    <property type="entry name" value="Zinc_ADH-like"/>
</dbReference>
<dbReference type="InterPro" id="IPR036291">
    <property type="entry name" value="NAD(P)-bd_dom_sf"/>
</dbReference>
<protein>
    <submittedName>
        <fullName evidence="2">Zinc-binding alcohol dehydrogenase/oxidoreductase</fullName>
    </submittedName>
</protein>
<dbReference type="EMBL" id="QGTW01000001">
    <property type="protein sequence ID" value="PWW32348.1"/>
    <property type="molecule type" value="Genomic_DNA"/>
</dbReference>
<dbReference type="SUPFAM" id="SSF51735">
    <property type="entry name" value="NAD(P)-binding Rossmann-fold domains"/>
    <property type="match status" value="1"/>
</dbReference>
<dbReference type="RefSeq" id="WP_110063284.1">
    <property type="nucleotide sequence ID" value="NZ_QGTW01000001.1"/>
</dbReference>
<comment type="caution">
    <text evidence="2">The sequence shown here is derived from an EMBL/GenBank/DDBJ whole genome shotgun (WGS) entry which is preliminary data.</text>
</comment>
<dbReference type="Gene3D" id="3.40.50.720">
    <property type="entry name" value="NAD(P)-binding Rossmann-like Domain"/>
    <property type="match status" value="1"/>
</dbReference>
<sequence>MKVFMHKGPSGLAGASYRDFPEIPLKERQVRVKLKCAGLNHRDLFVISRRNEEEPPIILGSDGAGVITEIGEETNGFTIGDEVVINPSLGWMQKSPAPPSDFRILGLPDHGTFSESIVLPIENIEYKPKYLSWEEAGVMPLAALTAYRALFTRGQAAEGDTVFIPGIGSGVAIFILQFAKAIGAKVIVSSRSEEKRDQAIKLGADAAIDTNEDWGVQLQQEKADLVIESIGTATFNRSLEMLKPGGTMVTFGATTGDEIGINLRQFFYGQFNLLGTTMGSHDEFREMLAFITKHRIKPVVDHVFPLSETQKAFERMNEGKQFGKIAIKIAE</sequence>
<dbReference type="Pfam" id="PF00107">
    <property type="entry name" value="ADH_zinc_N"/>
    <property type="match status" value="1"/>
</dbReference>
<evidence type="ECO:0000259" key="1">
    <source>
        <dbReference type="SMART" id="SM00829"/>
    </source>
</evidence>
<accession>A0A2V3A6X6</accession>
<dbReference type="SUPFAM" id="SSF50129">
    <property type="entry name" value="GroES-like"/>
    <property type="match status" value="1"/>
</dbReference>
<dbReference type="SMART" id="SM00829">
    <property type="entry name" value="PKS_ER"/>
    <property type="match status" value="1"/>
</dbReference>
<evidence type="ECO:0000313" key="3">
    <source>
        <dbReference type="Proteomes" id="UP000247150"/>
    </source>
</evidence>
<name>A0A2V3A6X6_9BACI</name>
<dbReference type="InterPro" id="IPR020843">
    <property type="entry name" value="ER"/>
</dbReference>
<dbReference type="InterPro" id="IPR011032">
    <property type="entry name" value="GroES-like_sf"/>
</dbReference>
<feature type="domain" description="Enoyl reductase (ER)" evidence="1">
    <location>
        <begin position="10"/>
        <end position="327"/>
    </location>
</feature>
<proteinExistence type="predicted"/>
<dbReference type="PANTHER" id="PTHR45033:SF3">
    <property type="entry name" value="DEHYDROGENASE, PUTATIVE (AFU_ORTHOLOGUE AFUA_2G13270)-RELATED"/>
    <property type="match status" value="1"/>
</dbReference>
<evidence type="ECO:0000313" key="2">
    <source>
        <dbReference type="EMBL" id="PWW32348.1"/>
    </source>
</evidence>
<dbReference type="InterPro" id="IPR013149">
    <property type="entry name" value="ADH-like_C"/>
</dbReference>
<dbReference type="PANTHER" id="PTHR45033">
    <property type="match status" value="1"/>
</dbReference>
<reference evidence="2 3" key="1">
    <citation type="submission" date="2018-05" db="EMBL/GenBank/DDBJ databases">
        <title>Freshwater and sediment microbial communities from various areas in North America, analyzing microbe dynamics in response to fracking.</title>
        <authorList>
            <person name="Lamendella R."/>
        </authorList>
    </citation>
    <scope>NUCLEOTIDE SEQUENCE [LARGE SCALE GENOMIC DNA]</scope>
    <source>
        <strain evidence="2 3">15_TX</strain>
    </source>
</reference>
<gene>
    <name evidence="2" type="ORF">DFO73_101612</name>
</gene>
<dbReference type="Proteomes" id="UP000247150">
    <property type="component" value="Unassembled WGS sequence"/>
</dbReference>
<dbReference type="OrthoDB" id="9787435at2"/>
<organism evidence="2 3">
    <name type="scientific">Cytobacillus oceanisediminis</name>
    <dbReference type="NCBI Taxonomy" id="665099"/>
    <lineage>
        <taxon>Bacteria</taxon>
        <taxon>Bacillati</taxon>
        <taxon>Bacillota</taxon>
        <taxon>Bacilli</taxon>
        <taxon>Bacillales</taxon>
        <taxon>Bacillaceae</taxon>
        <taxon>Cytobacillus</taxon>
    </lineage>
</organism>
<dbReference type="GO" id="GO:0016491">
    <property type="term" value="F:oxidoreductase activity"/>
    <property type="evidence" value="ECO:0007669"/>
    <property type="project" value="InterPro"/>
</dbReference>
<dbReference type="Gene3D" id="3.90.180.10">
    <property type="entry name" value="Medium-chain alcohol dehydrogenases, catalytic domain"/>
    <property type="match status" value="1"/>
</dbReference>
<dbReference type="AlphaFoldDB" id="A0A2V3A6X6"/>